<comment type="caution">
    <text evidence="1">The sequence shown here is derived from an EMBL/GenBank/DDBJ whole genome shotgun (WGS) entry which is preliminary data.</text>
</comment>
<name>A0AAE1HBN2_9NEOP</name>
<proteinExistence type="predicted"/>
<dbReference type="EMBL" id="JAHWGI010000939">
    <property type="protein sequence ID" value="KAK3918434.1"/>
    <property type="molecule type" value="Genomic_DNA"/>
</dbReference>
<dbReference type="AlphaFoldDB" id="A0AAE1HBN2"/>
<reference evidence="1" key="1">
    <citation type="submission" date="2021-07" db="EMBL/GenBank/DDBJ databases">
        <authorList>
            <person name="Catto M.A."/>
            <person name="Jacobson A."/>
            <person name="Kennedy G."/>
            <person name="Labadie P."/>
            <person name="Hunt B.G."/>
            <person name="Srinivasan R."/>
        </authorList>
    </citation>
    <scope>NUCLEOTIDE SEQUENCE</scope>
    <source>
        <strain evidence="1">PL_HMW_Pooled</strain>
        <tissue evidence="1">Head</tissue>
    </source>
</reference>
<protein>
    <submittedName>
        <fullName evidence="1">Uncharacterized protein</fullName>
    </submittedName>
</protein>
<reference evidence="1" key="2">
    <citation type="journal article" date="2023" name="BMC Genomics">
        <title>Pest status, molecular evolution, and epigenetic factors derived from the genome assembly of Frankliniella fusca, a thysanopteran phytovirus vector.</title>
        <authorList>
            <person name="Catto M.A."/>
            <person name="Labadie P.E."/>
            <person name="Jacobson A.L."/>
            <person name="Kennedy G.G."/>
            <person name="Srinivasan R."/>
            <person name="Hunt B.G."/>
        </authorList>
    </citation>
    <scope>NUCLEOTIDE SEQUENCE</scope>
    <source>
        <strain evidence="1">PL_HMW_Pooled</strain>
    </source>
</reference>
<organism evidence="1 2">
    <name type="scientific">Frankliniella fusca</name>
    <dbReference type="NCBI Taxonomy" id="407009"/>
    <lineage>
        <taxon>Eukaryota</taxon>
        <taxon>Metazoa</taxon>
        <taxon>Ecdysozoa</taxon>
        <taxon>Arthropoda</taxon>
        <taxon>Hexapoda</taxon>
        <taxon>Insecta</taxon>
        <taxon>Pterygota</taxon>
        <taxon>Neoptera</taxon>
        <taxon>Paraneoptera</taxon>
        <taxon>Thysanoptera</taxon>
        <taxon>Terebrantia</taxon>
        <taxon>Thripoidea</taxon>
        <taxon>Thripidae</taxon>
        <taxon>Frankliniella</taxon>
    </lineage>
</organism>
<gene>
    <name evidence="1" type="ORF">KUF71_007695</name>
</gene>
<keyword evidence="2" id="KW-1185">Reference proteome</keyword>
<accession>A0AAE1HBN2</accession>
<evidence type="ECO:0000313" key="2">
    <source>
        <dbReference type="Proteomes" id="UP001219518"/>
    </source>
</evidence>
<evidence type="ECO:0000313" key="1">
    <source>
        <dbReference type="EMBL" id="KAK3918434.1"/>
    </source>
</evidence>
<dbReference type="Proteomes" id="UP001219518">
    <property type="component" value="Unassembled WGS sequence"/>
</dbReference>
<sequence>MLTPDRDKSSYWSNCPNPLQVRLGRQRADARAAPQVELAAPVRNFQMEQAGPVHGLQVEQAGPVHGLEVKQAGADHGLQAAPDNGLQVEQAAPDHGLKVEQAAPVDDSPLFSNSQVHTLHVEAFELKDEDECCGHDEDLQAALPLRPALAHPLRGPEQAEARIPTVDLTESPLKVNEKPESGEDIVIIESTPVKVLHTHPRGSGITPFSKTRLSFQSPPPTSDVHANRVVQSVPLDALIIEYTAVMKEVLRVLKDLQVKKQGLLYRN</sequence>